<evidence type="ECO:0000313" key="2">
    <source>
        <dbReference type="Proteomes" id="UP001600165"/>
    </source>
</evidence>
<evidence type="ECO:0000313" key="1">
    <source>
        <dbReference type="EMBL" id="MFE4106481.1"/>
    </source>
</evidence>
<proteinExistence type="predicted"/>
<dbReference type="Proteomes" id="UP001600165">
    <property type="component" value="Unassembled WGS sequence"/>
</dbReference>
<reference evidence="1 2" key="1">
    <citation type="submission" date="2024-10" db="EMBL/GenBank/DDBJ databases">
        <authorList>
            <person name="Ratan Roy A."/>
            <person name="Morales Sandoval P.H."/>
            <person name="De Los Santos Villalobos S."/>
            <person name="Chakraborty S."/>
            <person name="Mukherjee J."/>
        </authorList>
    </citation>
    <scope>NUCLEOTIDE SEQUENCE [LARGE SCALE GENOMIC DNA]</scope>
    <source>
        <strain evidence="1 2">S1</strain>
    </source>
</reference>
<gene>
    <name evidence="1" type="ORF">ACFVKH_09350</name>
</gene>
<organism evidence="1 2">
    <name type="scientific">Almyronema epifaneia S1</name>
    <dbReference type="NCBI Taxonomy" id="2991925"/>
    <lineage>
        <taxon>Bacteria</taxon>
        <taxon>Bacillati</taxon>
        <taxon>Cyanobacteriota</taxon>
        <taxon>Cyanophyceae</taxon>
        <taxon>Nodosilineales</taxon>
        <taxon>Nodosilineaceae</taxon>
        <taxon>Almyronema</taxon>
        <taxon>Almyronema epifaneia</taxon>
    </lineage>
</organism>
<name>A0ABW6IEA0_9CYAN</name>
<protein>
    <submittedName>
        <fullName evidence="1">Uncharacterized protein</fullName>
    </submittedName>
</protein>
<accession>A0ABW6IEA0</accession>
<dbReference type="EMBL" id="JBHZOL010000066">
    <property type="protein sequence ID" value="MFE4106481.1"/>
    <property type="molecule type" value="Genomic_DNA"/>
</dbReference>
<comment type="caution">
    <text evidence="1">The sequence shown here is derived from an EMBL/GenBank/DDBJ whole genome shotgun (WGS) entry which is preliminary data.</text>
</comment>
<sequence>MSTLAASASGDRPLYPSAWSTIRFRRAKEKKGWALLGIPHPIYPLVALRLFELRARLIEQHESACFVSLLFEAPPALSARLACVFPAPPGCETLKIAESGDRILSGKAALSAKALSQQPDPAEAMAIAA</sequence>
<keyword evidence="2" id="KW-1185">Reference proteome</keyword>
<dbReference type="RefSeq" id="WP_377964283.1">
    <property type="nucleotide sequence ID" value="NZ_JBHZOL010000066.1"/>
</dbReference>